<name>A0A3A4KAK6_9NOCA</name>
<sequence>MHRMMNFESHPKARRVGHFVNRHDGDQYRVLTNKQWELVELLLPKSDGRVGRNFINNCLVVEGMLFRLRTGVPWRDLPEVFGPWKTVWKRHHRYADDGTWDRVLVALTALADATGNLNWVLSTDSPARTSMTRMRALDPGCTRPNGESRVGRT</sequence>
<protein>
    <submittedName>
        <fullName evidence="2">Transposase</fullName>
    </submittedName>
</protein>
<gene>
    <name evidence="2" type="ORF">D5S18_25655</name>
</gene>
<accession>A0A3A4KAK6</accession>
<evidence type="ECO:0000313" key="2">
    <source>
        <dbReference type="EMBL" id="RJO70611.1"/>
    </source>
</evidence>
<comment type="caution">
    <text evidence="2">The sequence shown here is derived from an EMBL/GenBank/DDBJ whole genome shotgun (WGS) entry which is preliminary data.</text>
</comment>
<evidence type="ECO:0000259" key="1">
    <source>
        <dbReference type="Pfam" id="PF13340"/>
    </source>
</evidence>
<dbReference type="PANTHER" id="PTHR46637">
    <property type="entry name" value="TIS1421-TRANSPOSASE PROTEIN A"/>
    <property type="match status" value="1"/>
</dbReference>
<dbReference type="InterPro" id="IPR025161">
    <property type="entry name" value="IS402-like_dom"/>
</dbReference>
<organism evidence="2 3">
    <name type="scientific">Nocardia panacis</name>
    <dbReference type="NCBI Taxonomy" id="2340916"/>
    <lineage>
        <taxon>Bacteria</taxon>
        <taxon>Bacillati</taxon>
        <taxon>Actinomycetota</taxon>
        <taxon>Actinomycetes</taxon>
        <taxon>Mycobacteriales</taxon>
        <taxon>Nocardiaceae</taxon>
        <taxon>Nocardia</taxon>
    </lineage>
</organism>
<keyword evidence="3" id="KW-1185">Reference proteome</keyword>
<feature type="domain" description="Insertion element IS402-like" evidence="1">
    <location>
        <begin position="31"/>
        <end position="103"/>
    </location>
</feature>
<evidence type="ECO:0000313" key="3">
    <source>
        <dbReference type="Proteomes" id="UP000266677"/>
    </source>
</evidence>
<proteinExistence type="predicted"/>
<dbReference type="Proteomes" id="UP000266677">
    <property type="component" value="Unassembled WGS sequence"/>
</dbReference>
<dbReference type="AlphaFoldDB" id="A0A3A4KAK6"/>
<dbReference type="Pfam" id="PF13340">
    <property type="entry name" value="DUF4096"/>
    <property type="match status" value="1"/>
</dbReference>
<dbReference type="InterPro" id="IPR052909">
    <property type="entry name" value="Transposase_6_like"/>
</dbReference>
<dbReference type="EMBL" id="QZFU01000036">
    <property type="protein sequence ID" value="RJO70611.1"/>
    <property type="molecule type" value="Genomic_DNA"/>
</dbReference>
<reference evidence="2 3" key="1">
    <citation type="submission" date="2018-09" db="EMBL/GenBank/DDBJ databases">
        <title>YIM PH21274 draft genome.</title>
        <authorList>
            <person name="Miao C."/>
        </authorList>
    </citation>
    <scope>NUCLEOTIDE SEQUENCE [LARGE SCALE GENOMIC DNA]</scope>
    <source>
        <strain evidence="2 3">YIM PH 21724</strain>
    </source>
</reference>
<dbReference type="PANTHER" id="PTHR46637:SF1">
    <property type="entry name" value="BLL5188 PROTEIN"/>
    <property type="match status" value="1"/>
</dbReference>